<organism evidence="1 2">
    <name type="scientific">Corynebacterium silvaticum</name>
    <dbReference type="NCBI Taxonomy" id="2320431"/>
    <lineage>
        <taxon>Bacteria</taxon>
        <taxon>Bacillati</taxon>
        <taxon>Actinomycetota</taxon>
        <taxon>Actinomycetes</taxon>
        <taxon>Mycobacteriales</taxon>
        <taxon>Corynebacteriaceae</taxon>
        <taxon>Corynebacterium</taxon>
    </lineage>
</organism>
<gene>
    <name evidence="1" type="ORF">CBE74_03810</name>
</gene>
<reference evidence="1 2" key="3">
    <citation type="journal article" date="2020" name="Int. J. Syst. Evol. Microbiol.">
        <title>Corynebacterium silvaticum sp. nov., a unique group of NTTB corynebacteria in wild boar and roe deer.</title>
        <authorList>
            <person name="Dangel A."/>
            <person name="Berger A."/>
            <person name="Rau J."/>
            <person name="Eisenberg T."/>
            <person name="Kampfer P."/>
            <person name="Margos G."/>
            <person name="Contzen M."/>
            <person name="Busse H.J."/>
            <person name="Konrad R."/>
            <person name="Peters M."/>
            <person name="Sting R."/>
            <person name="Sing A."/>
        </authorList>
    </citation>
    <scope>NUCLEOTIDE SEQUENCE [LARGE SCALE GENOMIC DNA]</scope>
    <source>
        <strain evidence="1 2">PO100/5</strain>
    </source>
</reference>
<protein>
    <submittedName>
        <fullName evidence="1">Uncharacterized protein</fullName>
    </submittedName>
</protein>
<name>A0A7Y4P9G7_9CORY</name>
<dbReference type="GeneID" id="75007396"/>
<dbReference type="EMBL" id="CP021417">
    <property type="protein sequence ID" value="ARU45769.1"/>
    <property type="molecule type" value="Genomic_DNA"/>
</dbReference>
<evidence type="ECO:0000313" key="2">
    <source>
        <dbReference type="Proteomes" id="UP000195652"/>
    </source>
</evidence>
<dbReference type="AlphaFoldDB" id="A0A7Y4P9G7"/>
<reference evidence="1 2" key="4">
    <citation type="journal article" date="2020" name="PLoS ONE">
        <title>Taxonomic classification of strain PO100/5 shows a broader geographic distribution and genetic markers of the recently described Corynebacterium silvaticum.</title>
        <authorList>
            <person name="Viana M.V.C."/>
            <person name="Profeta R."/>
            <person name="da Silva A.L."/>
            <person name="Hurtado R."/>
            <person name="Cerqueira J.C."/>
            <person name="Ribeiro B.F.S."/>
            <person name="Almeida M.O."/>
            <person name="Morais-Rodrigues F."/>
            <person name="Soares S.C."/>
            <person name="Oliveira M."/>
            <person name="Tavares L."/>
            <person name="Figueiredo H."/>
            <person name="Wattam A.R."/>
            <person name="Barh D."/>
            <person name="Ghosh P."/>
            <person name="Silva A."/>
            <person name="Azevedo V."/>
        </authorList>
    </citation>
    <scope>NUCLEOTIDE SEQUENCE [LARGE SCALE GENOMIC DNA]</scope>
    <source>
        <strain evidence="1 2">PO100/5</strain>
    </source>
</reference>
<keyword evidence="2" id="KW-1185">Reference proteome</keyword>
<dbReference type="Proteomes" id="UP000195652">
    <property type="component" value="Chromosome"/>
</dbReference>
<reference evidence="1 2" key="1">
    <citation type="journal article" date="2014" name="BMC Vet. Res.">
        <title>First report of Corynebacterium pseudotuberculosis from caseous lymphadenitis lesions in Black Alentejano pig (Sus scrofa domesticus).</title>
        <authorList>
            <person name="Oliveira M."/>
            <person name="Barroco C."/>
            <person name="Mottola C."/>
            <person name="Santos R."/>
            <person name="Lemsaddek A."/>
            <person name="Tavares L."/>
            <person name="Semedo-Lemsaddek T."/>
        </authorList>
    </citation>
    <scope>NUCLEOTIDE SEQUENCE [LARGE SCALE GENOMIC DNA]</scope>
    <source>
        <strain evidence="1 2">PO100/5</strain>
    </source>
</reference>
<sequence>MSTPDYGDPSAPRHDAVVTLWFVTTADPGAVIAKQPRADRGFGRKLLAQLNPRWPITPIGQFSLNRSAQASPHEFYIAGFEGLSIIQTGVADATKLSKLNPKLRSCIPAADVYAFAINEETGLGAFAHWTGDALRRSFSARRERVYEDLGLPEPFENPYWAGEKAEDSGGITLPFWPIELMYEAQRQWLGFDVEDASDINVAAFAVDGRPEPKLVDHPSDQKKSIQSLVTTASSKLGLGESRNDYDDYEQHGSEPPVTAELARYAEVSKDVAQHLAVAAGKKIRTFSRKLAEKLRHTDRH</sequence>
<dbReference type="Pfam" id="PF21997">
    <property type="entry name" value="DUF6928"/>
    <property type="match status" value="1"/>
</dbReference>
<dbReference type="KEGG" id="csil:CBE74_03810"/>
<dbReference type="InterPro" id="IPR053847">
    <property type="entry name" value="DUF6928"/>
</dbReference>
<proteinExistence type="predicted"/>
<dbReference type="RefSeq" id="WP_087453607.1">
    <property type="nucleotide sequence ID" value="NZ_CP021417.2"/>
</dbReference>
<accession>A0A7Y4P9G7</accession>
<reference evidence="1 2" key="2">
    <citation type="journal article" date="2020" name="Antonie Van Leeuwenhoek">
        <title>Phylogenomic characterisation of a novel corynebacterial species pathogenic to animals.</title>
        <authorList>
            <person name="Moller J."/>
            <person name="Musella L."/>
            <person name="Melnikov V."/>
            <person name="Geissdorfer W."/>
            <person name="Burkovski A."/>
            <person name="Sangal V."/>
        </authorList>
    </citation>
    <scope>NUCLEOTIDE SEQUENCE [LARGE SCALE GENOMIC DNA]</scope>
    <source>
        <strain evidence="1 2">PO100/5</strain>
    </source>
</reference>
<evidence type="ECO:0000313" key="1">
    <source>
        <dbReference type="EMBL" id="ARU45769.1"/>
    </source>
</evidence>